<feature type="domain" description="Thioredoxin" evidence="6">
    <location>
        <begin position="14"/>
        <end position="139"/>
    </location>
</feature>
<protein>
    <submittedName>
        <fullName evidence="8">Thioredoxin, mitochondrial-like</fullName>
    </submittedName>
</protein>
<keyword evidence="2" id="KW-0813">Transport</keyword>
<dbReference type="NCBIfam" id="TIGR01068">
    <property type="entry name" value="thioredoxin"/>
    <property type="match status" value="1"/>
</dbReference>
<evidence type="ECO:0000256" key="1">
    <source>
        <dbReference type="ARBA" id="ARBA00008987"/>
    </source>
</evidence>
<dbReference type="PaxDb" id="121845-A0A1S3CX50"/>
<reference evidence="8" key="1">
    <citation type="submission" date="2025-08" db="UniProtKB">
        <authorList>
            <consortium name="RefSeq"/>
        </authorList>
    </citation>
    <scope>IDENTIFICATION</scope>
</reference>
<dbReference type="Pfam" id="PF00085">
    <property type="entry name" value="Thioredoxin"/>
    <property type="match status" value="1"/>
</dbReference>
<dbReference type="PROSITE" id="PS51352">
    <property type="entry name" value="THIOREDOXIN_2"/>
    <property type="match status" value="1"/>
</dbReference>
<evidence type="ECO:0000256" key="5">
    <source>
        <dbReference type="ARBA" id="ARBA00023284"/>
    </source>
</evidence>
<dbReference type="STRING" id="121845.A0A1S3CX50"/>
<dbReference type="InterPro" id="IPR036249">
    <property type="entry name" value="Thioredoxin-like_sf"/>
</dbReference>
<dbReference type="FunFam" id="3.40.30.10:FF:000001">
    <property type="entry name" value="Thioredoxin"/>
    <property type="match status" value="1"/>
</dbReference>
<dbReference type="GO" id="GO:0015035">
    <property type="term" value="F:protein-disulfide reductase activity"/>
    <property type="evidence" value="ECO:0007669"/>
    <property type="project" value="InterPro"/>
</dbReference>
<evidence type="ECO:0000256" key="2">
    <source>
        <dbReference type="ARBA" id="ARBA00022448"/>
    </source>
</evidence>
<dbReference type="InterPro" id="IPR013766">
    <property type="entry name" value="Thioredoxin_domain"/>
</dbReference>
<sequence>MIATKSMCLLPRLTSINKCIPSRSLSVGSAVYTSFKVQDMNDFEKKVKNASTPVIVDFFATWCNPCKTLTPRLEAVIDEMKGKVVLAKVDIDELTDLAMDYEVSAVPVLIAMKNGKELDRLIGLQDIDKLKSFIDNLVEKQSAVNSP</sequence>
<dbReference type="PANTHER" id="PTHR43601:SF3">
    <property type="entry name" value="THIOREDOXIN, MITOCHONDRIAL"/>
    <property type="match status" value="1"/>
</dbReference>
<dbReference type="GO" id="GO:0005739">
    <property type="term" value="C:mitochondrion"/>
    <property type="evidence" value="ECO:0007669"/>
    <property type="project" value="TreeGrafter"/>
</dbReference>
<dbReference type="AlphaFoldDB" id="A0A1S3CX50"/>
<accession>A0A1S3CX50</accession>
<name>A0A1S3CX50_DIACI</name>
<comment type="similarity">
    <text evidence="1">Belongs to the thioredoxin family.</text>
</comment>
<keyword evidence="3" id="KW-0249">Electron transport</keyword>
<evidence type="ECO:0000256" key="3">
    <source>
        <dbReference type="ARBA" id="ARBA00022982"/>
    </source>
</evidence>
<dbReference type="Proteomes" id="UP000079169">
    <property type="component" value="Unplaced"/>
</dbReference>
<keyword evidence="4" id="KW-1015">Disulfide bond</keyword>
<dbReference type="KEGG" id="dci:103506223"/>
<keyword evidence="7" id="KW-1185">Reference proteome</keyword>
<dbReference type="SUPFAM" id="SSF52833">
    <property type="entry name" value="Thioredoxin-like"/>
    <property type="match status" value="1"/>
</dbReference>
<dbReference type="GeneID" id="103506223"/>
<dbReference type="PRINTS" id="PR00421">
    <property type="entry name" value="THIOREDOXIN"/>
</dbReference>
<keyword evidence="5" id="KW-0676">Redox-active center</keyword>
<dbReference type="CDD" id="cd02947">
    <property type="entry name" value="TRX_family"/>
    <property type="match status" value="1"/>
</dbReference>
<gene>
    <name evidence="8" type="primary">LOC103506223</name>
</gene>
<evidence type="ECO:0000259" key="6">
    <source>
        <dbReference type="PROSITE" id="PS51352"/>
    </source>
</evidence>
<dbReference type="InterPro" id="IPR005746">
    <property type="entry name" value="Thioredoxin"/>
</dbReference>
<dbReference type="OMA" id="VLVIMQN"/>
<dbReference type="RefSeq" id="XP_008468833.1">
    <property type="nucleotide sequence ID" value="XM_008470611.3"/>
</dbReference>
<evidence type="ECO:0000313" key="8">
    <source>
        <dbReference type="RefSeq" id="XP_008468833.1"/>
    </source>
</evidence>
<dbReference type="PANTHER" id="PTHR43601">
    <property type="entry name" value="THIOREDOXIN, MITOCHONDRIAL"/>
    <property type="match status" value="1"/>
</dbReference>
<organism evidence="7 8">
    <name type="scientific">Diaphorina citri</name>
    <name type="common">Asian citrus psyllid</name>
    <dbReference type="NCBI Taxonomy" id="121845"/>
    <lineage>
        <taxon>Eukaryota</taxon>
        <taxon>Metazoa</taxon>
        <taxon>Ecdysozoa</taxon>
        <taxon>Arthropoda</taxon>
        <taxon>Hexapoda</taxon>
        <taxon>Insecta</taxon>
        <taxon>Pterygota</taxon>
        <taxon>Neoptera</taxon>
        <taxon>Paraneoptera</taxon>
        <taxon>Hemiptera</taxon>
        <taxon>Sternorrhyncha</taxon>
        <taxon>Psylloidea</taxon>
        <taxon>Psyllidae</taxon>
        <taxon>Diaphorininae</taxon>
        <taxon>Diaphorina</taxon>
    </lineage>
</organism>
<proteinExistence type="inferred from homology"/>
<dbReference type="GO" id="GO:0045454">
    <property type="term" value="P:cell redox homeostasis"/>
    <property type="evidence" value="ECO:0007669"/>
    <property type="project" value="TreeGrafter"/>
</dbReference>
<dbReference type="Gene3D" id="3.40.30.10">
    <property type="entry name" value="Glutaredoxin"/>
    <property type="match status" value="1"/>
</dbReference>
<evidence type="ECO:0000256" key="4">
    <source>
        <dbReference type="ARBA" id="ARBA00023157"/>
    </source>
</evidence>
<evidence type="ECO:0000313" key="7">
    <source>
        <dbReference type="Proteomes" id="UP000079169"/>
    </source>
</evidence>